<dbReference type="NCBIfam" id="TIGR00306">
    <property type="entry name" value="apgM"/>
    <property type="match status" value="1"/>
</dbReference>
<dbReference type="eggNOG" id="COG3635">
    <property type="taxonomic scope" value="Bacteria"/>
</dbReference>
<dbReference type="Pfam" id="PF10143">
    <property type="entry name" value="PhosphMutase"/>
    <property type="match status" value="1"/>
</dbReference>
<dbReference type="EC" id="5.4.2.-" evidence="8"/>
<dbReference type="InterPro" id="IPR006124">
    <property type="entry name" value="Metalloenzyme"/>
</dbReference>
<dbReference type="GO" id="GO:0006096">
    <property type="term" value="P:glycolytic process"/>
    <property type="evidence" value="ECO:0007669"/>
    <property type="project" value="UniProtKB-KW"/>
</dbReference>
<dbReference type="AlphaFoldDB" id="D6Z213"/>
<dbReference type="HOGENOM" id="CLU_034906_2_0_7"/>
<keyword evidence="6 8" id="KW-0413">Isomerase</keyword>
<keyword evidence="5" id="KW-0324">Glycolysis</keyword>
<protein>
    <submittedName>
        <fullName evidence="8">Proposed homoserine kinase</fullName>
        <ecNumber evidence="8">5.4.2.-</ecNumber>
    </submittedName>
</protein>
<reference evidence="9" key="1">
    <citation type="submission" date="2010-02" db="EMBL/GenBank/DDBJ databases">
        <title>Complete sequence of Desulfurivibrio alkaliphilus AHT2.</title>
        <authorList>
            <consortium name="US DOE Joint Genome Institute"/>
            <person name="Pitluck S."/>
            <person name="Chertkov O."/>
            <person name="Detter J.C."/>
            <person name="Han C."/>
            <person name="Tapia R."/>
            <person name="Larimer F."/>
            <person name="Land M."/>
            <person name="Hauser L."/>
            <person name="Kyrpides N."/>
            <person name="Mikhailova N."/>
            <person name="Sorokin D.Y."/>
            <person name="Muyzer G."/>
            <person name="Woyke T."/>
        </authorList>
    </citation>
    <scope>NUCLEOTIDE SEQUENCE [LARGE SCALE GENOMIC DNA]</scope>
    <source>
        <strain evidence="9">DSM 19089 / UNIQEM U267 / AHT2</strain>
    </source>
</reference>
<dbReference type="InterPro" id="IPR023665">
    <property type="entry name" value="ApgAM_prokaryotes"/>
</dbReference>
<dbReference type="RefSeq" id="WP_013163118.1">
    <property type="nucleotide sequence ID" value="NC_014216.1"/>
</dbReference>
<comment type="similarity">
    <text evidence="4">Belongs to the BPG-independent phosphoglycerate mutase family. A-PGAM subfamily.</text>
</comment>
<sequence>MKYIILVGDGMGDFPLESLDGRTPLEAADTPVMDFLAGRGRLFRLQTVPPGFAPGSDVANLSLLGYRPAECYSGRAPLEAASMGVELPPDAIAFRCNLVTLERQDDRQVRMVDYSGGHIDTATAAELIGLLDRELGDDYCRFYPGVSYRHLLVWRRGCAGLQTVPPHDHSDREVGEYWRRYLAVPGLGEVVSRAAQLLAAAPANQRRRENGENPANAIWLWGEGRPPAMATLAEQFGVSGALISAVDLLKGIGVYAGMEIINVPGVTGYLDTNYAGKVAAALEALKRHDLVFVHVEAPDEVSHQGRLDDKLQAISDFDHKVVGPMLEGLQRSGEAFRLVVTMDHFTPLATRTHADLPVPFLLFDSQRDARDPACADGSCWMEPVRGNYSERSAADAELLVDGREFLSLLLGND</sequence>
<organism evidence="8 9">
    <name type="scientific">Desulfurivibrio alkaliphilus (strain DSM 19089 / UNIQEM U267 / AHT2)</name>
    <dbReference type="NCBI Taxonomy" id="589865"/>
    <lineage>
        <taxon>Bacteria</taxon>
        <taxon>Pseudomonadati</taxon>
        <taxon>Thermodesulfobacteriota</taxon>
        <taxon>Desulfobulbia</taxon>
        <taxon>Desulfobulbales</taxon>
        <taxon>Desulfobulbaceae</taxon>
        <taxon>Desulfurivibrio</taxon>
    </lineage>
</organism>
<dbReference type="OrthoDB" id="9804453at2"/>
<keyword evidence="8" id="KW-0418">Kinase</keyword>
<dbReference type="InterPro" id="IPR017850">
    <property type="entry name" value="Alkaline_phosphatase_core_sf"/>
</dbReference>
<dbReference type="NCBIfam" id="NF003242">
    <property type="entry name" value="PRK04200.1"/>
    <property type="match status" value="1"/>
</dbReference>
<evidence type="ECO:0000256" key="5">
    <source>
        <dbReference type="ARBA" id="ARBA00023152"/>
    </source>
</evidence>
<evidence type="ECO:0000256" key="6">
    <source>
        <dbReference type="ARBA" id="ARBA00023235"/>
    </source>
</evidence>
<dbReference type="InterPro" id="IPR042253">
    <property type="entry name" value="Pglycerate_mutase_ApgM_sf"/>
</dbReference>
<evidence type="ECO:0000313" key="8">
    <source>
        <dbReference type="EMBL" id="ADH85588.1"/>
    </source>
</evidence>
<evidence type="ECO:0000313" key="9">
    <source>
        <dbReference type="Proteomes" id="UP000001508"/>
    </source>
</evidence>
<dbReference type="PANTHER" id="PTHR31209:SF4">
    <property type="entry name" value="2,3-BISPHOSPHOGLYCERATE-INDEPENDENT PHOSPHOGLYCERATE MUTASE"/>
    <property type="match status" value="1"/>
</dbReference>
<name>D6Z213_DESAT</name>
<dbReference type="STRING" id="589865.DaAHT2_0884"/>
<dbReference type="SUPFAM" id="SSF53649">
    <property type="entry name" value="Alkaline phosphatase-like"/>
    <property type="match status" value="1"/>
</dbReference>
<keyword evidence="9" id="KW-1185">Reference proteome</keyword>
<dbReference type="Gene3D" id="3.40.720.10">
    <property type="entry name" value="Alkaline Phosphatase, subunit A"/>
    <property type="match status" value="1"/>
</dbReference>
<evidence type="ECO:0000256" key="2">
    <source>
        <dbReference type="ARBA" id="ARBA00002315"/>
    </source>
</evidence>
<comment type="function">
    <text evidence="2">Catalyzes the interconversion of 2-phosphoglycerate and 3-phosphoglycerate.</text>
</comment>
<evidence type="ECO:0000256" key="3">
    <source>
        <dbReference type="ARBA" id="ARBA00004921"/>
    </source>
</evidence>
<comment type="catalytic activity">
    <reaction evidence="1">
        <text>(2R)-2-phosphoglycerate = (2R)-3-phosphoglycerate</text>
        <dbReference type="Rhea" id="RHEA:15901"/>
        <dbReference type="ChEBI" id="CHEBI:58272"/>
        <dbReference type="ChEBI" id="CHEBI:58289"/>
        <dbReference type="EC" id="5.4.2.12"/>
    </reaction>
</comment>
<dbReference type="NCBIfam" id="TIGR02535">
    <property type="entry name" value="hyp_Hser_kinase"/>
    <property type="match status" value="1"/>
</dbReference>
<proteinExistence type="inferred from homology"/>
<dbReference type="KEGG" id="dak:DaAHT2_0884"/>
<accession>D6Z213</accession>
<dbReference type="EMBL" id="CP001940">
    <property type="protein sequence ID" value="ADH85588.1"/>
    <property type="molecule type" value="Genomic_DNA"/>
</dbReference>
<dbReference type="Proteomes" id="UP000001508">
    <property type="component" value="Chromosome"/>
</dbReference>
<dbReference type="PIRSF" id="PIRSF006392">
    <property type="entry name" value="IPGAM_arch"/>
    <property type="match status" value="1"/>
</dbReference>
<dbReference type="CDD" id="cd16011">
    <property type="entry name" value="iPGM_like"/>
    <property type="match status" value="1"/>
</dbReference>
<dbReference type="InParanoid" id="D6Z213"/>
<evidence type="ECO:0000256" key="4">
    <source>
        <dbReference type="ARBA" id="ARBA00005524"/>
    </source>
</evidence>
<dbReference type="Gene3D" id="3.30.70.2130">
    <property type="entry name" value="Metalloenzyme domain"/>
    <property type="match status" value="1"/>
</dbReference>
<feature type="domain" description="Metalloenzyme" evidence="7">
    <location>
        <begin position="1"/>
        <end position="371"/>
    </location>
</feature>
<dbReference type="GO" id="GO:0016301">
    <property type="term" value="F:kinase activity"/>
    <property type="evidence" value="ECO:0007669"/>
    <property type="project" value="UniProtKB-KW"/>
</dbReference>
<gene>
    <name evidence="8" type="ordered locus">DaAHT2_0884</name>
</gene>
<dbReference type="GO" id="GO:0004619">
    <property type="term" value="F:phosphoglycerate mutase activity"/>
    <property type="evidence" value="ECO:0007669"/>
    <property type="project" value="UniProtKB-EC"/>
</dbReference>
<evidence type="ECO:0000259" key="7">
    <source>
        <dbReference type="Pfam" id="PF01676"/>
    </source>
</evidence>
<evidence type="ECO:0000256" key="1">
    <source>
        <dbReference type="ARBA" id="ARBA00000370"/>
    </source>
</evidence>
<dbReference type="Pfam" id="PF01676">
    <property type="entry name" value="Metalloenzyme"/>
    <property type="match status" value="1"/>
</dbReference>
<keyword evidence="8" id="KW-0808">Transferase</keyword>
<dbReference type="InterPro" id="IPR004456">
    <property type="entry name" value="Pglycerate_mutase_ApgM"/>
</dbReference>
<comment type="pathway">
    <text evidence="3">Carbohydrate degradation.</text>
</comment>
<dbReference type="GO" id="GO:0046872">
    <property type="term" value="F:metal ion binding"/>
    <property type="evidence" value="ECO:0007669"/>
    <property type="project" value="InterPro"/>
</dbReference>
<dbReference type="PANTHER" id="PTHR31209">
    <property type="entry name" value="COFACTOR-INDEPENDENT PHOSPHOGLYCERATE MUTASE"/>
    <property type="match status" value="1"/>
</dbReference>